<reference evidence="2" key="1">
    <citation type="submission" date="2021-01" db="EMBL/GenBank/DDBJ databases">
        <authorList>
            <person name="Kaushik A."/>
        </authorList>
    </citation>
    <scope>NUCLEOTIDE SEQUENCE</scope>
    <source>
        <strain evidence="2">AG4-RS23</strain>
    </source>
</reference>
<feature type="domain" description="DUF7729" evidence="1">
    <location>
        <begin position="54"/>
        <end position="139"/>
    </location>
</feature>
<evidence type="ECO:0000313" key="3">
    <source>
        <dbReference type="Proteomes" id="UP000663861"/>
    </source>
</evidence>
<protein>
    <recommendedName>
        <fullName evidence="1">DUF7729 domain-containing protein</fullName>
    </recommendedName>
</protein>
<organism evidence="2 3">
    <name type="scientific">Rhizoctonia solani</name>
    <dbReference type="NCBI Taxonomy" id="456999"/>
    <lineage>
        <taxon>Eukaryota</taxon>
        <taxon>Fungi</taxon>
        <taxon>Dikarya</taxon>
        <taxon>Basidiomycota</taxon>
        <taxon>Agaricomycotina</taxon>
        <taxon>Agaricomycetes</taxon>
        <taxon>Cantharellales</taxon>
        <taxon>Ceratobasidiaceae</taxon>
        <taxon>Rhizoctonia</taxon>
    </lineage>
</organism>
<feature type="domain" description="DUF7729" evidence="1">
    <location>
        <begin position="1"/>
        <end position="53"/>
    </location>
</feature>
<dbReference type="Pfam" id="PF24855">
    <property type="entry name" value="DUF7729"/>
    <property type="match status" value="2"/>
</dbReference>
<name>A0A8H3DQ64_9AGAM</name>
<dbReference type="PANTHER" id="PTHR39460:SF1">
    <property type="entry name" value="C6 TRANSCRIPTION FACTOR"/>
    <property type="match status" value="1"/>
</dbReference>
<comment type="caution">
    <text evidence="2">The sequence shown here is derived from an EMBL/GenBank/DDBJ whole genome shotgun (WGS) entry which is preliminary data.</text>
</comment>
<dbReference type="Proteomes" id="UP000663861">
    <property type="component" value="Unassembled WGS sequence"/>
</dbReference>
<accession>A0A8H3DQ64</accession>
<gene>
    <name evidence="2" type="ORF">RDB_LOCUS175178</name>
</gene>
<dbReference type="EMBL" id="CAJMWY010004416">
    <property type="protein sequence ID" value="CAE6531401.1"/>
    <property type="molecule type" value="Genomic_DNA"/>
</dbReference>
<sequence>MSWLASEIVKPEVCGTDITNQNGNVLEALNGFKTYDLMRETGCLVNQRSNAYCCLVNQRSNAYCFVESVASSSPVDTYFYALPLGTPVPQKLTPSCSPCIKSLMSLYAESATDKSLPLSKVYSSAQKLASSSCGTDYAQSIASNAATRTIATIVSGGLFLSITLGLLVSF</sequence>
<dbReference type="AlphaFoldDB" id="A0A8H3DQ64"/>
<proteinExistence type="predicted"/>
<dbReference type="PANTHER" id="PTHR39460">
    <property type="entry name" value="EXPRESSED PROTEIN"/>
    <property type="match status" value="1"/>
</dbReference>
<evidence type="ECO:0000259" key="1">
    <source>
        <dbReference type="Pfam" id="PF24855"/>
    </source>
</evidence>
<dbReference type="InterPro" id="IPR056146">
    <property type="entry name" value="DUF7729"/>
</dbReference>
<evidence type="ECO:0000313" key="2">
    <source>
        <dbReference type="EMBL" id="CAE6531401.1"/>
    </source>
</evidence>